<evidence type="ECO:0000259" key="4">
    <source>
        <dbReference type="SMART" id="SM00646"/>
    </source>
</evidence>
<dbReference type="EC" id="3.5.1.28" evidence="2"/>
<dbReference type="InterPro" id="IPR002508">
    <property type="entry name" value="MurNAc-LAA_cat"/>
</dbReference>
<dbReference type="InterPro" id="IPR021731">
    <property type="entry name" value="AMIN_dom"/>
</dbReference>
<dbReference type="Pfam" id="PF11741">
    <property type="entry name" value="AMIN"/>
    <property type="match status" value="1"/>
</dbReference>
<dbReference type="SUPFAM" id="SSF53187">
    <property type="entry name" value="Zn-dependent exopeptidases"/>
    <property type="match status" value="1"/>
</dbReference>
<gene>
    <name evidence="5" type="ORF">BXY39_1193</name>
</gene>
<dbReference type="EMBL" id="REFR01000010">
    <property type="protein sequence ID" value="RMB08558.1"/>
    <property type="molecule type" value="Genomic_DNA"/>
</dbReference>
<keyword evidence="3" id="KW-0378">Hydrolase</keyword>
<dbReference type="Proteomes" id="UP000271227">
    <property type="component" value="Unassembled WGS sequence"/>
</dbReference>
<dbReference type="InParanoid" id="A0A3M0CG27"/>
<dbReference type="AlphaFoldDB" id="A0A3M0CG27"/>
<evidence type="ECO:0000313" key="5">
    <source>
        <dbReference type="EMBL" id="RMB08558.1"/>
    </source>
</evidence>
<protein>
    <recommendedName>
        <fullName evidence="2">N-acetylmuramoyl-L-alanine amidase</fullName>
        <ecNumber evidence="2">3.5.1.28</ecNumber>
    </recommendedName>
</protein>
<accession>A0A3M0CG27</accession>
<dbReference type="InterPro" id="IPR050695">
    <property type="entry name" value="N-acetylmuramoyl_amidase_3"/>
</dbReference>
<dbReference type="PANTHER" id="PTHR30404:SF0">
    <property type="entry name" value="N-ACETYLMURAMOYL-L-ALANINE AMIDASE AMIC"/>
    <property type="match status" value="1"/>
</dbReference>
<feature type="domain" description="MurNAc-LAA" evidence="4">
    <location>
        <begin position="248"/>
        <end position="402"/>
    </location>
</feature>
<evidence type="ECO:0000256" key="1">
    <source>
        <dbReference type="ARBA" id="ARBA00001561"/>
    </source>
</evidence>
<dbReference type="GO" id="GO:0008745">
    <property type="term" value="F:N-acetylmuramoyl-L-alanine amidase activity"/>
    <property type="evidence" value="ECO:0007669"/>
    <property type="project" value="UniProtKB-EC"/>
</dbReference>
<evidence type="ECO:0000313" key="6">
    <source>
        <dbReference type="Proteomes" id="UP000271227"/>
    </source>
</evidence>
<comment type="caution">
    <text evidence="5">The sequence shown here is derived from an EMBL/GenBank/DDBJ whole genome shotgun (WGS) entry which is preliminary data.</text>
</comment>
<dbReference type="CDD" id="cd02696">
    <property type="entry name" value="MurNAc-LAA"/>
    <property type="match status" value="1"/>
</dbReference>
<evidence type="ECO:0000256" key="3">
    <source>
        <dbReference type="ARBA" id="ARBA00022801"/>
    </source>
</evidence>
<dbReference type="SMART" id="SM00646">
    <property type="entry name" value="Ami_3"/>
    <property type="match status" value="1"/>
</dbReference>
<dbReference type="GO" id="GO:0030288">
    <property type="term" value="C:outer membrane-bounded periplasmic space"/>
    <property type="evidence" value="ECO:0007669"/>
    <property type="project" value="TreeGrafter"/>
</dbReference>
<dbReference type="PANTHER" id="PTHR30404">
    <property type="entry name" value="N-ACETYLMURAMOYL-L-ALANINE AMIDASE"/>
    <property type="match status" value="1"/>
</dbReference>
<proteinExistence type="predicted"/>
<dbReference type="Gene3D" id="2.60.40.3500">
    <property type="match status" value="1"/>
</dbReference>
<dbReference type="FunCoup" id="A0A3M0CG27">
    <property type="interactions" value="239"/>
</dbReference>
<keyword evidence="6" id="KW-1185">Reference proteome</keyword>
<dbReference type="GO" id="GO:0009253">
    <property type="term" value="P:peptidoglycan catabolic process"/>
    <property type="evidence" value="ECO:0007669"/>
    <property type="project" value="InterPro"/>
</dbReference>
<organism evidence="5 6">
    <name type="scientific">Eilatimonas milleporae</name>
    <dbReference type="NCBI Taxonomy" id="911205"/>
    <lineage>
        <taxon>Bacteria</taxon>
        <taxon>Pseudomonadati</taxon>
        <taxon>Pseudomonadota</taxon>
        <taxon>Alphaproteobacteria</taxon>
        <taxon>Kordiimonadales</taxon>
        <taxon>Kordiimonadaceae</taxon>
        <taxon>Eilatimonas</taxon>
    </lineage>
</organism>
<sequence length="413" mass="45718">MRLMTDLLYRRPCAGRAVSVFFLFIALGLLVSVTGGAGAADTSIKGIRFGENAGRTRIVLDVSQATTPRLFLLRDPNRVVIDLAGAEWLNTTPASARGVVARYRHGLFSADTYRIVLDLSRAAVIARSFTLPPNGKRGYRLVIDLEPADQDRFLAAVAATRKARQASRVPEHDIVQTPVRRASDKRVIVVDPGHGGIDPGTLGVLGVNEKIITLRMARVIRKELAKNPRYEVHLTRDRDIFIPLRKRIDIARRHGAELFISVHADAIKNPKVRGGTVYTLSETSSDREAARLAAKENKSDLIAGLNLEEAADEVSSILIELAQRETMNYSAEFAGMLLPEMRREVVMHKRGHRFAGFVVLKAPDVPSVLIETGYLSNRADARVLDSAEGRLRIARAIRRATDKYFERLTAMGR</sequence>
<evidence type="ECO:0000256" key="2">
    <source>
        <dbReference type="ARBA" id="ARBA00011901"/>
    </source>
</evidence>
<dbReference type="Pfam" id="PF01520">
    <property type="entry name" value="Amidase_3"/>
    <property type="match status" value="1"/>
</dbReference>
<dbReference type="Gene3D" id="3.40.630.40">
    <property type="entry name" value="Zn-dependent exopeptidases"/>
    <property type="match status" value="1"/>
</dbReference>
<comment type="catalytic activity">
    <reaction evidence="1">
        <text>Hydrolyzes the link between N-acetylmuramoyl residues and L-amino acid residues in certain cell-wall glycopeptides.</text>
        <dbReference type="EC" id="3.5.1.28"/>
    </reaction>
</comment>
<reference evidence="5 6" key="1">
    <citation type="submission" date="2018-10" db="EMBL/GenBank/DDBJ databases">
        <title>Genomic Encyclopedia of Archaeal and Bacterial Type Strains, Phase II (KMG-II): from individual species to whole genera.</title>
        <authorList>
            <person name="Goeker M."/>
        </authorList>
    </citation>
    <scope>NUCLEOTIDE SEQUENCE [LARGE SCALE GENOMIC DNA]</scope>
    <source>
        <strain evidence="5 6">DSM 25217</strain>
    </source>
</reference>
<name>A0A3M0CG27_9PROT</name>